<keyword evidence="1" id="KW-0175">Coiled coil</keyword>
<dbReference type="AlphaFoldDB" id="A0A0G0X821"/>
<accession>A0A0G0X821</accession>
<dbReference type="Proteomes" id="UP000034507">
    <property type="component" value="Unassembled WGS sequence"/>
</dbReference>
<evidence type="ECO:0000313" key="3">
    <source>
        <dbReference type="Proteomes" id="UP000034507"/>
    </source>
</evidence>
<organism evidence="2 3">
    <name type="scientific">candidate division WWE3 bacterium GW2011_GWC1_41_7</name>
    <dbReference type="NCBI Taxonomy" id="1619119"/>
    <lineage>
        <taxon>Bacteria</taxon>
        <taxon>Katanobacteria</taxon>
    </lineage>
</organism>
<protein>
    <submittedName>
        <fullName evidence="2">Uncharacterized protein</fullName>
    </submittedName>
</protein>
<feature type="coiled-coil region" evidence="1">
    <location>
        <begin position="21"/>
        <end position="48"/>
    </location>
</feature>
<evidence type="ECO:0000256" key="1">
    <source>
        <dbReference type="SAM" id="Coils"/>
    </source>
</evidence>
<name>A0A0G0X821_UNCKA</name>
<sequence>MTIDFLKLVELIKDPDLRMKITDLYGQNIQLKEENHKLRSELQEIKEKAKIDSELVHKHNHYYKGEDGTFCTRCWDADNKLIGLHEGSPGYGQRYFSCPNCNTNTYIGEYIQPNVRGVDWQ</sequence>
<evidence type="ECO:0000313" key="2">
    <source>
        <dbReference type="EMBL" id="KKS21184.1"/>
    </source>
</evidence>
<reference evidence="2 3" key="1">
    <citation type="journal article" date="2015" name="Nature">
        <title>rRNA introns, odd ribosomes, and small enigmatic genomes across a large radiation of phyla.</title>
        <authorList>
            <person name="Brown C.T."/>
            <person name="Hug L.A."/>
            <person name="Thomas B.C."/>
            <person name="Sharon I."/>
            <person name="Castelle C.J."/>
            <person name="Singh A."/>
            <person name="Wilkins M.J."/>
            <person name="Williams K.H."/>
            <person name="Banfield J.F."/>
        </authorList>
    </citation>
    <scope>NUCLEOTIDE SEQUENCE [LARGE SCALE GENOMIC DNA]</scope>
</reference>
<comment type="caution">
    <text evidence="2">The sequence shown here is derived from an EMBL/GenBank/DDBJ whole genome shotgun (WGS) entry which is preliminary data.</text>
</comment>
<proteinExistence type="predicted"/>
<dbReference type="EMBL" id="LCBX01000007">
    <property type="protein sequence ID" value="KKS21184.1"/>
    <property type="molecule type" value="Genomic_DNA"/>
</dbReference>
<gene>
    <name evidence="2" type="ORF">UU77_C0007G0029</name>
</gene>